<keyword evidence="3" id="KW-0813">Transport</keyword>
<proteinExistence type="inferred from homology"/>
<reference evidence="9 10" key="1">
    <citation type="submission" date="2019-04" db="EMBL/GenBank/DDBJ databases">
        <title>Lampropedia sp YIM MLB12 draf genome.</title>
        <authorList>
            <person name="Wang Y.-X."/>
        </authorList>
    </citation>
    <scope>NUCLEOTIDE SEQUENCE [LARGE SCALE GENOMIC DNA]</scope>
    <source>
        <strain evidence="9 10">YIM MLB12</strain>
    </source>
</reference>
<evidence type="ECO:0000256" key="4">
    <source>
        <dbReference type="ARBA" id="ARBA00022475"/>
    </source>
</evidence>
<dbReference type="OrthoDB" id="9179311at2"/>
<sequence length="255" mass="27925">MSLPDTSQALPWQRKIRQAFAHPAFRAGAKDQAQVALGVGAWGLVTGVAMVKSGLSVPMAALMSLLVYAGSSQLAVLPLLASQSPLWVMWLTGLCVNLRFIIFSSLWREPFGHLPRHKRLWMMYMGTDMLFVMFFRRYKKAEPSPEQGLYFWGGATVTWCVWQGTTFAGIFMAQFVPLHWGLGFAGILALLGVTLSLLVDRYTYLAVLVAGAVAVVAYALPLKLNILVAIAAAIVIGLIFESLEQTLKARQSSSS</sequence>
<dbReference type="Proteomes" id="UP000306236">
    <property type="component" value="Unassembled WGS sequence"/>
</dbReference>
<dbReference type="RefSeq" id="WP_136404634.1">
    <property type="nucleotide sequence ID" value="NZ_JARXRQ010000004.1"/>
</dbReference>
<comment type="caution">
    <text evidence="9">The sequence shown here is derived from an EMBL/GenBank/DDBJ whole genome shotgun (WGS) entry which is preliminary data.</text>
</comment>
<evidence type="ECO:0000256" key="3">
    <source>
        <dbReference type="ARBA" id="ARBA00022448"/>
    </source>
</evidence>
<evidence type="ECO:0000256" key="6">
    <source>
        <dbReference type="ARBA" id="ARBA00022989"/>
    </source>
</evidence>
<evidence type="ECO:0000313" key="9">
    <source>
        <dbReference type="EMBL" id="THJ36375.1"/>
    </source>
</evidence>
<feature type="transmembrane region" description="Helical" evidence="8">
    <location>
        <begin position="61"/>
        <end position="80"/>
    </location>
</feature>
<gene>
    <name evidence="9" type="ORF">E8K88_00240</name>
</gene>
<feature type="transmembrane region" description="Helical" evidence="8">
    <location>
        <begin position="202"/>
        <end position="220"/>
    </location>
</feature>
<protein>
    <submittedName>
        <fullName evidence="9">AzlC family ABC transporter permease</fullName>
    </submittedName>
</protein>
<comment type="similarity">
    <text evidence="2">Belongs to the AzlC family.</text>
</comment>
<feature type="transmembrane region" description="Helical" evidence="8">
    <location>
        <begin position="119"/>
        <end position="138"/>
    </location>
</feature>
<dbReference type="InterPro" id="IPR011606">
    <property type="entry name" value="Brnchd-chn_aa_trnsp_permease"/>
</dbReference>
<evidence type="ECO:0000256" key="7">
    <source>
        <dbReference type="ARBA" id="ARBA00023136"/>
    </source>
</evidence>
<organism evidence="9 10">
    <name type="scientific">Lampropedia aestuarii</name>
    <dbReference type="NCBI Taxonomy" id="2562762"/>
    <lineage>
        <taxon>Bacteria</taxon>
        <taxon>Pseudomonadati</taxon>
        <taxon>Pseudomonadota</taxon>
        <taxon>Betaproteobacteria</taxon>
        <taxon>Burkholderiales</taxon>
        <taxon>Comamonadaceae</taxon>
        <taxon>Lampropedia</taxon>
    </lineage>
</organism>
<keyword evidence="5 8" id="KW-0812">Transmembrane</keyword>
<evidence type="ECO:0000256" key="2">
    <source>
        <dbReference type="ARBA" id="ARBA00010735"/>
    </source>
</evidence>
<dbReference type="PANTHER" id="PTHR34979:SF1">
    <property type="entry name" value="INNER MEMBRANE PROTEIN YGAZ"/>
    <property type="match status" value="1"/>
</dbReference>
<name>A0A4S5BZ59_9BURK</name>
<keyword evidence="7 8" id="KW-0472">Membrane</keyword>
<dbReference type="AlphaFoldDB" id="A0A4S5BZ59"/>
<feature type="transmembrane region" description="Helical" evidence="8">
    <location>
        <begin position="87"/>
        <end position="107"/>
    </location>
</feature>
<evidence type="ECO:0000256" key="1">
    <source>
        <dbReference type="ARBA" id="ARBA00004651"/>
    </source>
</evidence>
<feature type="transmembrane region" description="Helical" evidence="8">
    <location>
        <begin position="150"/>
        <end position="172"/>
    </location>
</feature>
<keyword evidence="10" id="KW-1185">Reference proteome</keyword>
<evidence type="ECO:0000313" key="10">
    <source>
        <dbReference type="Proteomes" id="UP000306236"/>
    </source>
</evidence>
<dbReference type="GO" id="GO:1903785">
    <property type="term" value="P:L-valine transmembrane transport"/>
    <property type="evidence" value="ECO:0007669"/>
    <property type="project" value="TreeGrafter"/>
</dbReference>
<dbReference type="Pfam" id="PF03591">
    <property type="entry name" value="AzlC"/>
    <property type="match status" value="1"/>
</dbReference>
<comment type="subcellular location">
    <subcellularLocation>
        <location evidence="1">Cell membrane</location>
        <topology evidence="1">Multi-pass membrane protein</topology>
    </subcellularLocation>
</comment>
<dbReference type="EMBL" id="SSWX01000001">
    <property type="protein sequence ID" value="THJ36375.1"/>
    <property type="molecule type" value="Genomic_DNA"/>
</dbReference>
<feature type="transmembrane region" description="Helical" evidence="8">
    <location>
        <begin position="226"/>
        <end position="243"/>
    </location>
</feature>
<feature type="transmembrane region" description="Helical" evidence="8">
    <location>
        <begin position="178"/>
        <end position="195"/>
    </location>
</feature>
<accession>A0A4S5BZ59</accession>
<keyword evidence="6 8" id="KW-1133">Transmembrane helix</keyword>
<keyword evidence="4" id="KW-1003">Cell membrane</keyword>
<dbReference type="GO" id="GO:0005886">
    <property type="term" value="C:plasma membrane"/>
    <property type="evidence" value="ECO:0007669"/>
    <property type="project" value="UniProtKB-SubCell"/>
</dbReference>
<evidence type="ECO:0000256" key="5">
    <source>
        <dbReference type="ARBA" id="ARBA00022692"/>
    </source>
</evidence>
<evidence type="ECO:0000256" key="8">
    <source>
        <dbReference type="SAM" id="Phobius"/>
    </source>
</evidence>
<dbReference type="PANTHER" id="PTHR34979">
    <property type="entry name" value="INNER MEMBRANE PROTEIN YGAZ"/>
    <property type="match status" value="1"/>
</dbReference>